<sequence>MIKQYENFKVDYYPEHEMIVWSIKSKGVPNFSPEILWEFKDFAKDLKMMFADKVYPLKYIVSASTHKEVYNLGGDLPYFLKNIKSENKEALSEYANLCIDAIYNIYNTFGLPALSIALVEGNAYGGGFECVMAHDVILSHKSAKFCLPENKFHLFPGMGAYSFLCRKLNIKTALKVLYTGNTYEAEELEKMGLVDCVFNEETGVSSVINYIKKSSFSFQYNHYKCIKRVFPLQKKELKDITAMWVDACLNLESESLRRMELVINAQLRKLKYELKS</sequence>
<evidence type="ECO:0000313" key="2">
    <source>
        <dbReference type="Proteomes" id="UP000256884"/>
    </source>
</evidence>
<comment type="caution">
    <text evidence="1">The sequence shown here is derived from an EMBL/GenBank/DDBJ whole genome shotgun (WGS) entry which is preliminary data.</text>
</comment>
<proteinExistence type="predicted"/>
<protein>
    <submittedName>
        <fullName evidence="1">DSF synthase</fullName>
    </submittedName>
</protein>
<dbReference type="AlphaFoldDB" id="A0A3E0ICV7"/>
<dbReference type="Gene3D" id="3.90.226.10">
    <property type="entry name" value="2-enoyl-CoA Hydratase, Chain A, domain 1"/>
    <property type="match status" value="1"/>
</dbReference>
<dbReference type="CDD" id="cd06558">
    <property type="entry name" value="crotonase-like"/>
    <property type="match status" value="1"/>
</dbReference>
<organism evidence="1 2">
    <name type="scientific">Tenacibaculum gallaicum</name>
    <dbReference type="NCBI Taxonomy" id="561505"/>
    <lineage>
        <taxon>Bacteria</taxon>
        <taxon>Pseudomonadati</taxon>
        <taxon>Bacteroidota</taxon>
        <taxon>Flavobacteriia</taxon>
        <taxon>Flavobacteriales</taxon>
        <taxon>Flavobacteriaceae</taxon>
        <taxon>Tenacibaculum</taxon>
    </lineage>
</organism>
<dbReference type="SUPFAM" id="SSF52096">
    <property type="entry name" value="ClpP/crotonase"/>
    <property type="match status" value="1"/>
</dbReference>
<dbReference type="EMBL" id="QUNS01000001">
    <property type="protein sequence ID" value="REH56449.1"/>
    <property type="molecule type" value="Genomic_DNA"/>
</dbReference>
<dbReference type="RefSeq" id="WP_245939415.1">
    <property type="nucleotide sequence ID" value="NZ_QUNS01000001.1"/>
</dbReference>
<evidence type="ECO:0000313" key="1">
    <source>
        <dbReference type="EMBL" id="REH56449.1"/>
    </source>
</evidence>
<dbReference type="PANTHER" id="PTHR11941">
    <property type="entry name" value="ENOYL-COA HYDRATASE-RELATED"/>
    <property type="match status" value="1"/>
</dbReference>
<dbReference type="InterPro" id="IPR029045">
    <property type="entry name" value="ClpP/crotonase-like_dom_sf"/>
</dbReference>
<reference evidence="1 2" key="1">
    <citation type="submission" date="2018-08" db="EMBL/GenBank/DDBJ databases">
        <title>Genomic Encyclopedia of Type Strains, Phase IV (KMG-IV): sequencing the most valuable type-strain genomes for metagenomic binning, comparative biology and taxonomic classification.</title>
        <authorList>
            <person name="Goeker M."/>
        </authorList>
    </citation>
    <scope>NUCLEOTIDE SEQUENCE [LARGE SCALE GENOMIC DNA]</scope>
    <source>
        <strain evidence="1 2">DSM 18841</strain>
    </source>
</reference>
<dbReference type="Gene3D" id="6.20.390.30">
    <property type="match status" value="1"/>
</dbReference>
<name>A0A3E0ICV7_9FLAO</name>
<dbReference type="Pfam" id="PF00378">
    <property type="entry name" value="ECH_1"/>
    <property type="match status" value="1"/>
</dbReference>
<dbReference type="Proteomes" id="UP000256884">
    <property type="component" value="Unassembled WGS sequence"/>
</dbReference>
<dbReference type="GO" id="GO:0006635">
    <property type="term" value="P:fatty acid beta-oxidation"/>
    <property type="evidence" value="ECO:0007669"/>
    <property type="project" value="TreeGrafter"/>
</dbReference>
<keyword evidence="2" id="KW-1185">Reference proteome</keyword>
<dbReference type="NCBIfam" id="NF006452">
    <property type="entry name" value="PRK08788.1"/>
    <property type="match status" value="1"/>
</dbReference>
<dbReference type="PANTHER" id="PTHR11941:SF54">
    <property type="entry name" value="ENOYL-COA HYDRATASE, MITOCHONDRIAL"/>
    <property type="match status" value="1"/>
</dbReference>
<accession>A0A3E0ICV7</accession>
<dbReference type="GO" id="GO:0003824">
    <property type="term" value="F:catalytic activity"/>
    <property type="evidence" value="ECO:0007669"/>
    <property type="project" value="UniProtKB-ARBA"/>
</dbReference>
<gene>
    <name evidence="1" type="ORF">C7448_101488</name>
</gene>
<dbReference type="InterPro" id="IPR001753">
    <property type="entry name" value="Enoyl-CoA_hydra/iso"/>
</dbReference>